<keyword evidence="8" id="KW-1185">Reference proteome</keyword>
<keyword evidence="3 5" id="KW-0732">Signal</keyword>
<dbReference type="Pfam" id="PF04052">
    <property type="entry name" value="TolB_N"/>
    <property type="match status" value="1"/>
</dbReference>
<evidence type="ECO:0000256" key="3">
    <source>
        <dbReference type="ARBA" id="ARBA00022729"/>
    </source>
</evidence>
<evidence type="ECO:0000259" key="6">
    <source>
        <dbReference type="Pfam" id="PF04052"/>
    </source>
</evidence>
<feature type="domain" description="TolB N-terminal" evidence="6">
    <location>
        <begin position="32"/>
        <end position="138"/>
    </location>
</feature>
<dbReference type="GO" id="GO:0051301">
    <property type="term" value="P:cell division"/>
    <property type="evidence" value="ECO:0007669"/>
    <property type="project" value="UniProtKB-UniRule"/>
</dbReference>
<keyword evidence="5" id="KW-0132">Cell division</keyword>
<evidence type="ECO:0000256" key="1">
    <source>
        <dbReference type="ARBA" id="ARBA00004418"/>
    </source>
</evidence>
<organism evidence="7 8">
    <name type="scientific">Thermohalobaculum xanthum</name>
    <dbReference type="NCBI Taxonomy" id="2753746"/>
    <lineage>
        <taxon>Bacteria</taxon>
        <taxon>Pseudomonadati</taxon>
        <taxon>Pseudomonadota</taxon>
        <taxon>Alphaproteobacteria</taxon>
        <taxon>Rhodobacterales</taxon>
        <taxon>Paracoccaceae</taxon>
        <taxon>Thermohalobaculum</taxon>
    </lineage>
</organism>
<feature type="signal peptide" evidence="5">
    <location>
        <begin position="1"/>
        <end position="27"/>
    </location>
</feature>
<dbReference type="Proteomes" id="UP000655420">
    <property type="component" value="Unassembled WGS sequence"/>
</dbReference>
<reference evidence="7" key="1">
    <citation type="submission" date="2020-12" db="EMBL/GenBank/DDBJ databases">
        <title>Bacterial taxonomy.</title>
        <authorList>
            <person name="Pan X."/>
        </authorList>
    </citation>
    <scope>NUCLEOTIDE SEQUENCE</scope>
    <source>
        <strain evidence="7">M0105</strain>
    </source>
</reference>
<dbReference type="InterPro" id="IPR011659">
    <property type="entry name" value="WD40"/>
</dbReference>
<dbReference type="InterPro" id="IPR014167">
    <property type="entry name" value="Tol-Pal_TolB"/>
</dbReference>
<protein>
    <recommendedName>
        <fullName evidence="5">Tol-Pal system protein TolB</fullName>
    </recommendedName>
</protein>
<dbReference type="EMBL" id="JAEHHL010000005">
    <property type="protein sequence ID" value="MBK0399349.1"/>
    <property type="molecule type" value="Genomic_DNA"/>
</dbReference>
<evidence type="ECO:0000256" key="4">
    <source>
        <dbReference type="ARBA" id="ARBA00022764"/>
    </source>
</evidence>
<comment type="caution">
    <text evidence="7">The sequence shown here is derived from an EMBL/GenBank/DDBJ whole genome shotgun (WGS) entry which is preliminary data.</text>
</comment>
<accession>A0A8J7M6F7</accession>
<comment type="function">
    <text evidence="5">Part of the Tol-Pal system, which plays a role in outer membrane invagination during cell division and is important for maintaining outer membrane integrity.</text>
</comment>
<evidence type="ECO:0000256" key="2">
    <source>
        <dbReference type="ARBA" id="ARBA00009820"/>
    </source>
</evidence>
<dbReference type="Gene3D" id="2.120.10.30">
    <property type="entry name" value="TolB, C-terminal domain"/>
    <property type="match status" value="1"/>
</dbReference>
<dbReference type="GO" id="GO:0042597">
    <property type="term" value="C:periplasmic space"/>
    <property type="evidence" value="ECO:0007669"/>
    <property type="project" value="UniProtKB-SubCell"/>
</dbReference>
<dbReference type="SUPFAM" id="SSF69304">
    <property type="entry name" value="Tricorn protease N-terminal domain"/>
    <property type="match status" value="1"/>
</dbReference>
<comment type="similarity">
    <text evidence="2 5">Belongs to the TolB family.</text>
</comment>
<dbReference type="Gene3D" id="3.40.50.10070">
    <property type="entry name" value="TolB, N-terminal domain"/>
    <property type="match status" value="1"/>
</dbReference>
<dbReference type="InterPro" id="IPR007195">
    <property type="entry name" value="TolB_N"/>
</dbReference>
<dbReference type="PANTHER" id="PTHR36842">
    <property type="entry name" value="PROTEIN TOLB HOMOLOG"/>
    <property type="match status" value="1"/>
</dbReference>
<feature type="chain" id="PRO_5035346938" description="Tol-Pal system protein TolB" evidence="5">
    <location>
        <begin position="28"/>
        <end position="443"/>
    </location>
</feature>
<sequence length="443" mass="48444" precursor="true">MTHIRRLFALGAVLALSVLITAPLARAQGTPLEITVAGAEFEPMPIAIQPFQSADPSLTSVAADIVQVISDDLERSGLFRIVPREAHVSRAVPFDSMPAFADWRVINADALVTGLLARAEDGRLRVQFRVFDTQGEEQVEGLQLLSAPEDWRRVAHKVADGIYSRLTGEGPYFDSRVVFVDETGPKGDRRKRIAIMDQDGANLRYLPAEGLVLTPRFAPSDRAILYISYDTGEPQVYLMSLDGGQRERLGNFPGMTFAPRFSPDGSQVVLSLAQDGNTDIYAMTLAGRQMRRLTSHPGIDTGPSFSPDGTQIVFESDRGGSQQLYIMSNAGGEPRRISFGRGSYGTPVWSPRGDLIAFTKILGGRFHIGVMRTDGSDERLLTSSFLDEGPTWSPNGRVLMFFRESPGQSGSAQMMSIDITGRNLRVVPTPNAASDPAWSPLRR</sequence>
<dbReference type="GO" id="GO:0017038">
    <property type="term" value="P:protein import"/>
    <property type="evidence" value="ECO:0007669"/>
    <property type="project" value="InterPro"/>
</dbReference>
<dbReference type="HAMAP" id="MF_00671">
    <property type="entry name" value="TolB"/>
    <property type="match status" value="1"/>
</dbReference>
<dbReference type="SUPFAM" id="SSF52964">
    <property type="entry name" value="TolB, N-terminal domain"/>
    <property type="match status" value="1"/>
</dbReference>
<dbReference type="InterPro" id="IPR011042">
    <property type="entry name" value="6-blade_b-propeller_TolB-like"/>
</dbReference>
<dbReference type="AlphaFoldDB" id="A0A8J7M6F7"/>
<evidence type="ECO:0000313" key="7">
    <source>
        <dbReference type="EMBL" id="MBK0399349.1"/>
    </source>
</evidence>
<dbReference type="NCBIfam" id="TIGR02800">
    <property type="entry name" value="propeller_TolB"/>
    <property type="match status" value="1"/>
</dbReference>
<dbReference type="Pfam" id="PF07676">
    <property type="entry name" value="PD40"/>
    <property type="match status" value="3"/>
</dbReference>
<evidence type="ECO:0000256" key="5">
    <source>
        <dbReference type="HAMAP-Rule" id="MF_00671"/>
    </source>
</evidence>
<gene>
    <name evidence="5 7" type="primary">tolB</name>
    <name evidence="7" type="ORF">H0I76_09120</name>
</gene>
<name>A0A8J7M6F7_9RHOB</name>
<comment type="subunit">
    <text evidence="5">The Tol-Pal system is composed of five core proteins: the inner membrane proteins TolA, TolQ and TolR, the periplasmic protein TolB and the outer membrane protein Pal. They form a network linking the inner and outer membranes and the peptidoglycan layer.</text>
</comment>
<keyword evidence="4 5" id="KW-0574">Periplasm</keyword>
<dbReference type="PANTHER" id="PTHR36842:SF1">
    <property type="entry name" value="PROTEIN TOLB"/>
    <property type="match status" value="1"/>
</dbReference>
<keyword evidence="5" id="KW-0131">Cell cycle</keyword>
<proteinExistence type="inferred from homology"/>
<evidence type="ECO:0000313" key="8">
    <source>
        <dbReference type="Proteomes" id="UP000655420"/>
    </source>
</evidence>
<comment type="subcellular location">
    <subcellularLocation>
        <location evidence="1 5">Periplasm</location>
    </subcellularLocation>
</comment>